<reference evidence="2" key="2">
    <citation type="journal article" date="2018" name="Mol. Plant Microbe Interact.">
        <title>Genome sequence resources for the wheat stripe rust pathogen (Puccinia striiformis f. sp. tritici) and the barley stripe rust pathogen (Puccinia striiformis f. sp. hordei).</title>
        <authorList>
            <person name="Xia C."/>
            <person name="Wang M."/>
            <person name="Yin C."/>
            <person name="Cornejo O.E."/>
            <person name="Hulbert S.H."/>
            <person name="Chen X."/>
        </authorList>
    </citation>
    <scope>NUCLEOTIDE SEQUENCE [LARGE SCALE GENOMIC DNA]</scope>
    <source>
        <strain evidence="2">93-210</strain>
    </source>
</reference>
<reference evidence="1 2" key="3">
    <citation type="journal article" date="2022" name="Microbiol. Spectr.">
        <title>Folding features and dynamics of 3D genome architecture in plant fungal pathogens.</title>
        <authorList>
            <person name="Xia C."/>
        </authorList>
    </citation>
    <scope>NUCLEOTIDE SEQUENCE [LARGE SCALE GENOMIC DNA]</scope>
    <source>
        <strain evidence="1 2">93-210</strain>
    </source>
</reference>
<proteinExistence type="predicted"/>
<evidence type="ECO:0000313" key="1">
    <source>
        <dbReference type="EMBL" id="KAI7935809.1"/>
    </source>
</evidence>
<reference evidence="2" key="1">
    <citation type="journal article" date="2018" name="BMC Genomics">
        <title>Genomic insights into host adaptation between the wheat stripe rust pathogen (Puccinia striiformis f. sp. tritici) and the barley stripe rust pathogen (Puccinia striiformis f. sp. hordei).</title>
        <authorList>
            <person name="Xia C."/>
            <person name="Wang M."/>
            <person name="Yin C."/>
            <person name="Cornejo O.E."/>
            <person name="Hulbert S.H."/>
            <person name="Chen X."/>
        </authorList>
    </citation>
    <scope>NUCLEOTIDE SEQUENCE [LARGE SCALE GENOMIC DNA]</scope>
    <source>
        <strain evidence="2">93-210</strain>
    </source>
</reference>
<sequence length="1502" mass="168024">MLRPPGIIEVKRGMVLMLLDNEGHEEYLGSLTPCCDLQKYPDRQTTHGEKNGAQYSHTSSALPDPESKPKKRSHYTNPICSIERVRGPQVKRIRGPIIDKDESPSVGGYSGTVSSEIFTTLGTVPSPFTISQKSNHPPPTLQQKLYPISSLKPYPNYPFVMARAKKPKLPVLVPNPPLVNDKNAPPSTVHTHTTATKLKIPQVKAPFASSTNENWQLPVAMGQGFSTFIDHDTELDGQGYPLLPNRSTVYVRPVGAEIMNFDSVGFSNTNNVESQTKGQWKVIHVTCLGVMLCDRAECDYTGPPPTGRNKIKELLERNPGCPGTAGRCTGKMYHQHCSGTKCRFDIHESGWGLLRHKGFHDHPWPTPKKPDRLALSEVAVEVKKNPKATALQLKIGNTGRADEPIKSVVDIHESLGNDDRLRYYRRQILNNVVDGPEKMNGGGDNFLHDMFQWHEKGLHIISDSWTKGEEHFTFQTDWMSQRLLERSGEGNKLYSGGLISDVTYKFFRDGYLLTTSMYCEDVSRWIPVQLSWIRGLSDKYYEIHFTVLFRQFLIDSISATEREELATSIVDFSQAQTNGFVAAYCNVFGKISRQEAINKLRGCTEHFRQSITRVKGNHNAIRPDQEARFEGMCLALLERVDDAGRTHEERMDEVRRLFPKIKRWIDWWSMADVAHMLFPSRRPMPEDSPDGEDGLPKTTNAQESMHRVYYMFSEGKKSMLKGMVELYAFVKALERDYKNVMRGMPIRYGAQLKKQINVSQSIGWVKPTKRQRAATKEFATEKNDGQPPDTTKSLLLGEYGRPTKQTKIGRPAKSANIDKNCYTTFVSYGSSNDPKLRNRCWLAAGLESLYALYSPLWLKESDGKKTDLFNSVVSHFTSRTTYELTEKGSLKLILSRGSGIIFEAIQKLIPQMFQDGEYASCDFFIETVLDGPKKHSSKVLPSLFWVNVSRSFTCRRHNAPVQHPRENSIKSVLRITPSMFEQNGISPSDAHQLVTLWASAGLHGVSGLQCRQCTVNSKKQGGRKAHPIKDIDAKLDEVSIISPPESNPPLHLYFHLDLGTIFTHDDCHAFMAEMDWPFKLTVFGSVYTLVSRGFWAKDNYWGKVLRHVNGLMGVWMHDNQHNAGHARLVDTVPGSISGAQEHTSWLVYSRTWDAEEEQFVDESIARIRKDNPEFPSRIPFIHMKNLLNSSYHSNLPHGSSVLEQSVCDSKLPPIQEDLGPEDDAPYAEADPPAEAKSDVVKESSNCLQPPLKIRIRRPPTTVANIHPPVSVPPPTRSNPLNAEVEPADLPALEAKRGRPKKRPEIKTTVSFKPDLELVLDSNTDRIQAHHKATWHSHLPPPTPPPCQSVELKHGGASAEDKSKTKEEATLAPKKVATSGPNKAAPFGTKKAATAPKKKATTAAKKKGSTSAPKTPATLASTAPTTFEPAPLTDADYDRMAARGAAYWAEHWAKEDFKKATPEPSQITVAKEIAPPPGEPTNVKSTSRALGTRRSARTWRSDA</sequence>
<gene>
    <name evidence="1" type="ORF">MJO28_016680</name>
</gene>
<name>A0ACC0DNL1_9BASI</name>
<comment type="caution">
    <text evidence="1">The sequence shown here is derived from an EMBL/GenBank/DDBJ whole genome shotgun (WGS) entry which is preliminary data.</text>
</comment>
<accession>A0ACC0DNL1</accession>
<protein>
    <submittedName>
        <fullName evidence="1">Uncharacterized protein</fullName>
    </submittedName>
</protein>
<organism evidence="1 2">
    <name type="scientific">Puccinia striiformis f. sp. tritici</name>
    <dbReference type="NCBI Taxonomy" id="168172"/>
    <lineage>
        <taxon>Eukaryota</taxon>
        <taxon>Fungi</taxon>
        <taxon>Dikarya</taxon>
        <taxon>Basidiomycota</taxon>
        <taxon>Pucciniomycotina</taxon>
        <taxon>Pucciniomycetes</taxon>
        <taxon>Pucciniales</taxon>
        <taxon>Pucciniaceae</taxon>
        <taxon>Puccinia</taxon>
    </lineage>
</organism>
<evidence type="ECO:0000313" key="2">
    <source>
        <dbReference type="Proteomes" id="UP001060170"/>
    </source>
</evidence>
<dbReference type="Proteomes" id="UP001060170">
    <property type="component" value="Chromosome 18"/>
</dbReference>
<dbReference type="EMBL" id="CM045882">
    <property type="protein sequence ID" value="KAI7935809.1"/>
    <property type="molecule type" value="Genomic_DNA"/>
</dbReference>
<keyword evidence="2" id="KW-1185">Reference proteome</keyword>